<dbReference type="Proteomes" id="UP000632659">
    <property type="component" value="Unassembled WGS sequence"/>
</dbReference>
<evidence type="ECO:0000313" key="1">
    <source>
        <dbReference type="EMBL" id="MBC8610343.1"/>
    </source>
</evidence>
<evidence type="ECO:0000313" key="2">
    <source>
        <dbReference type="Proteomes" id="UP000632659"/>
    </source>
</evidence>
<proteinExistence type="predicted"/>
<sequence>MNVSNQLLNEIISCPKTIIRAERKKMILENRHYRNTLNAISNNQKYTFKIFLRQSDEFLEDFSVGLIWTNPQNIIGINRPIIMLRCQGPHDGKEELGFDIHHDFHTHEITEKDILERRFHRPSCRQNTTLFQSFDQALCYFIKRCDIIDIEKFIDFPDNFEQLTLF</sequence>
<reference evidence="1" key="1">
    <citation type="submission" date="2020-08" db="EMBL/GenBank/DDBJ databases">
        <title>Genome public.</title>
        <authorList>
            <person name="Liu C."/>
            <person name="Sun Q."/>
        </authorList>
    </citation>
    <scope>NUCLEOTIDE SEQUENCE</scope>
    <source>
        <strain evidence="1">NSJ-15</strain>
    </source>
</reference>
<keyword evidence="2" id="KW-1185">Reference proteome</keyword>
<name>A0A8J6PBG8_9FIRM</name>
<dbReference type="RefSeq" id="WP_187536291.1">
    <property type="nucleotide sequence ID" value="NZ_JACRTL010000002.1"/>
</dbReference>
<gene>
    <name evidence="1" type="ORF">H8702_04275</name>
</gene>
<dbReference type="AlphaFoldDB" id="A0A8J6PBG8"/>
<organism evidence="1 2">
    <name type="scientific">Massiliimalia timonensis</name>
    <dbReference type="NCBI Taxonomy" id="1987501"/>
    <lineage>
        <taxon>Bacteria</taxon>
        <taxon>Bacillati</taxon>
        <taxon>Bacillota</taxon>
        <taxon>Clostridia</taxon>
        <taxon>Eubacteriales</taxon>
        <taxon>Oscillospiraceae</taxon>
        <taxon>Massiliimalia</taxon>
    </lineage>
</organism>
<protein>
    <submittedName>
        <fullName evidence="1">Uncharacterized protein</fullName>
    </submittedName>
</protein>
<accession>A0A8J6PBG8</accession>
<comment type="caution">
    <text evidence="1">The sequence shown here is derived from an EMBL/GenBank/DDBJ whole genome shotgun (WGS) entry which is preliminary data.</text>
</comment>
<dbReference type="EMBL" id="JACRTL010000002">
    <property type="protein sequence ID" value="MBC8610343.1"/>
    <property type="molecule type" value="Genomic_DNA"/>
</dbReference>